<feature type="domain" description="Glycosyl transferase family 1" evidence="3">
    <location>
        <begin position="171"/>
        <end position="334"/>
    </location>
</feature>
<dbReference type="Gene3D" id="3.40.50.2000">
    <property type="entry name" value="Glycogen Phosphorylase B"/>
    <property type="match status" value="2"/>
</dbReference>
<evidence type="ECO:0000259" key="4">
    <source>
        <dbReference type="Pfam" id="PF13439"/>
    </source>
</evidence>
<gene>
    <name evidence="5" type="ORF">FAZ21_03620</name>
</gene>
<name>A0A4U0Q865_9NEIS</name>
<sequence length="364" mass="39415">MDKPSLHILHSESSLGWGGQEHRTFKEMVALRERGHTLELVCQPGAKLGERLTAEGFTVHHVRMRNGADLGAVWRMRKLLRQGRFDVLNTHSGRDSLLAGMAGRLAGTPLIVRTRHLALEITSLATYTWLPHRVVSVSEHVRQYLIGKGVPAAHAATIYTGIQAPEPVTSTLRAELKLPDDAIVVGTVAILRAKKGHRELLEAAKPLLERHPALHLVWAGNGPQYDNLSALLASEGLADRVHLLGLRRDVANVLAGCDVFALATHQEALGTSYIEAMAMGLPVIGTRVDGVPEVIEDGVNGLLVPAQNVPALRAALETLIGDAALRQRMGEAGRAITRSRFAVATMAAEMEAFYRNSLAERGHA</sequence>
<dbReference type="InterPro" id="IPR001296">
    <property type="entry name" value="Glyco_trans_1"/>
</dbReference>
<evidence type="ECO:0000256" key="1">
    <source>
        <dbReference type="ARBA" id="ARBA00022676"/>
    </source>
</evidence>
<feature type="domain" description="Glycosyltransferase subfamily 4-like N-terminal" evidence="4">
    <location>
        <begin position="17"/>
        <end position="162"/>
    </location>
</feature>
<keyword evidence="6" id="KW-1185">Reference proteome</keyword>
<dbReference type="PANTHER" id="PTHR12526">
    <property type="entry name" value="GLYCOSYLTRANSFERASE"/>
    <property type="match status" value="1"/>
</dbReference>
<proteinExistence type="predicted"/>
<dbReference type="PANTHER" id="PTHR12526:SF510">
    <property type="entry name" value="D-INOSITOL 3-PHOSPHATE GLYCOSYLTRANSFERASE"/>
    <property type="match status" value="1"/>
</dbReference>
<dbReference type="GO" id="GO:0016757">
    <property type="term" value="F:glycosyltransferase activity"/>
    <property type="evidence" value="ECO:0007669"/>
    <property type="project" value="UniProtKB-KW"/>
</dbReference>
<comment type="caution">
    <text evidence="5">The sequence shown here is derived from an EMBL/GenBank/DDBJ whole genome shotgun (WGS) entry which is preliminary data.</text>
</comment>
<organism evidence="5 6">
    <name type="scientific">Chitiniphilus eburneus</name>
    <dbReference type="NCBI Taxonomy" id="2571148"/>
    <lineage>
        <taxon>Bacteria</taxon>
        <taxon>Pseudomonadati</taxon>
        <taxon>Pseudomonadota</taxon>
        <taxon>Betaproteobacteria</taxon>
        <taxon>Neisseriales</taxon>
        <taxon>Chitinibacteraceae</taxon>
        <taxon>Chitiniphilus</taxon>
    </lineage>
</organism>
<reference evidence="5 6" key="1">
    <citation type="submission" date="2019-04" db="EMBL/GenBank/DDBJ databases">
        <title>Chitiniphilus eburnea sp. nov., a novel chitinolytic bacterium isolated from aquaculture sludge.</title>
        <authorList>
            <person name="Sheng M."/>
        </authorList>
    </citation>
    <scope>NUCLEOTIDE SEQUENCE [LARGE SCALE GENOMIC DNA]</scope>
    <source>
        <strain evidence="5 6">HX-2-15</strain>
    </source>
</reference>
<keyword evidence="2 5" id="KW-0808">Transferase</keyword>
<dbReference type="Pfam" id="PF00534">
    <property type="entry name" value="Glycos_transf_1"/>
    <property type="match status" value="1"/>
</dbReference>
<dbReference type="OrthoDB" id="9805661at2"/>
<dbReference type="InterPro" id="IPR028098">
    <property type="entry name" value="Glyco_trans_4-like_N"/>
</dbReference>
<evidence type="ECO:0000313" key="6">
    <source>
        <dbReference type="Proteomes" id="UP000310016"/>
    </source>
</evidence>
<evidence type="ECO:0000256" key="2">
    <source>
        <dbReference type="ARBA" id="ARBA00022679"/>
    </source>
</evidence>
<keyword evidence="1" id="KW-0328">Glycosyltransferase</keyword>
<dbReference type="RefSeq" id="WP_136771912.1">
    <property type="nucleotide sequence ID" value="NZ_CP156074.1"/>
</dbReference>
<dbReference type="Proteomes" id="UP000310016">
    <property type="component" value="Unassembled WGS sequence"/>
</dbReference>
<protein>
    <submittedName>
        <fullName evidence="5">Glycosyltransferase family 4 protein</fullName>
    </submittedName>
</protein>
<evidence type="ECO:0000313" key="5">
    <source>
        <dbReference type="EMBL" id="TJZ77436.1"/>
    </source>
</evidence>
<evidence type="ECO:0000259" key="3">
    <source>
        <dbReference type="Pfam" id="PF00534"/>
    </source>
</evidence>
<dbReference type="CDD" id="cd03808">
    <property type="entry name" value="GT4_CapM-like"/>
    <property type="match status" value="1"/>
</dbReference>
<accession>A0A4U0Q865</accession>
<dbReference type="SUPFAM" id="SSF53756">
    <property type="entry name" value="UDP-Glycosyltransferase/glycogen phosphorylase"/>
    <property type="match status" value="1"/>
</dbReference>
<dbReference type="AlphaFoldDB" id="A0A4U0Q865"/>
<dbReference type="EMBL" id="SUMF01000002">
    <property type="protein sequence ID" value="TJZ77436.1"/>
    <property type="molecule type" value="Genomic_DNA"/>
</dbReference>
<dbReference type="Pfam" id="PF13439">
    <property type="entry name" value="Glyco_transf_4"/>
    <property type="match status" value="1"/>
</dbReference>